<evidence type="ECO:0000256" key="1">
    <source>
        <dbReference type="ARBA" id="ARBA00001917"/>
    </source>
</evidence>
<evidence type="ECO:0000256" key="8">
    <source>
        <dbReference type="SAM" id="Phobius"/>
    </source>
</evidence>
<dbReference type="Pfam" id="PF01243">
    <property type="entry name" value="PNPOx_N"/>
    <property type="match status" value="1"/>
</dbReference>
<keyword evidence="8" id="KW-0472">Membrane</keyword>
<proteinExistence type="inferred from homology"/>
<comment type="pathway">
    <text evidence="2">Cofactor metabolism; pyridoxal 5'-phosphate salvage; pyridoxal 5'-phosphate from pyridoxamine 5'-phosphate: step 1/1.</text>
</comment>
<evidence type="ECO:0000256" key="5">
    <source>
        <dbReference type="ARBA" id="ARBA00022630"/>
    </source>
</evidence>
<evidence type="ECO:0000256" key="6">
    <source>
        <dbReference type="ARBA" id="ARBA00022643"/>
    </source>
</evidence>
<keyword evidence="8" id="KW-1133">Transmembrane helix</keyword>
<dbReference type="OrthoDB" id="303614at2759"/>
<organism evidence="11 12">
    <name type="scientific">Nannochloropsis gaditana</name>
    <dbReference type="NCBI Taxonomy" id="72520"/>
    <lineage>
        <taxon>Eukaryota</taxon>
        <taxon>Sar</taxon>
        <taxon>Stramenopiles</taxon>
        <taxon>Ochrophyta</taxon>
        <taxon>Eustigmatophyceae</taxon>
        <taxon>Eustigmatales</taxon>
        <taxon>Monodopsidaceae</taxon>
        <taxon>Nannochloropsis</taxon>
    </lineage>
</organism>
<evidence type="ECO:0000259" key="10">
    <source>
        <dbReference type="Pfam" id="PF10590"/>
    </source>
</evidence>
<dbReference type="SUPFAM" id="SSF50475">
    <property type="entry name" value="FMN-binding split barrel"/>
    <property type="match status" value="1"/>
</dbReference>
<dbReference type="InterPro" id="IPR011576">
    <property type="entry name" value="Pyridox_Oxase_N"/>
</dbReference>
<dbReference type="GO" id="GO:0010181">
    <property type="term" value="F:FMN binding"/>
    <property type="evidence" value="ECO:0007669"/>
    <property type="project" value="InterPro"/>
</dbReference>
<evidence type="ECO:0000259" key="9">
    <source>
        <dbReference type="Pfam" id="PF01243"/>
    </source>
</evidence>
<accession>W7TXG4</accession>
<feature type="transmembrane region" description="Helical" evidence="8">
    <location>
        <begin position="32"/>
        <end position="51"/>
    </location>
</feature>
<feature type="domain" description="Pyridoxamine 5'-phosphate oxidase N-terminal" evidence="9">
    <location>
        <begin position="119"/>
        <end position="263"/>
    </location>
</feature>
<dbReference type="InterPro" id="IPR000659">
    <property type="entry name" value="Pyridox_Oxase"/>
</dbReference>
<dbReference type="GO" id="GO:0008615">
    <property type="term" value="P:pyridoxine biosynthetic process"/>
    <property type="evidence" value="ECO:0007669"/>
    <property type="project" value="InterPro"/>
</dbReference>
<gene>
    <name evidence="11" type="ORF">Naga_100049g28</name>
</gene>
<comment type="cofactor">
    <cofactor evidence="1">
        <name>FMN</name>
        <dbReference type="ChEBI" id="CHEBI:58210"/>
    </cofactor>
</comment>
<dbReference type="EC" id="1.4.3.5" evidence="4"/>
<keyword evidence="12" id="KW-1185">Reference proteome</keyword>
<dbReference type="PANTHER" id="PTHR10851">
    <property type="entry name" value="PYRIDOXINE-5-PHOSPHATE OXIDASE"/>
    <property type="match status" value="1"/>
</dbReference>
<dbReference type="HAMAP" id="MF_01629">
    <property type="entry name" value="PdxH"/>
    <property type="match status" value="1"/>
</dbReference>
<dbReference type="InterPro" id="IPR012349">
    <property type="entry name" value="Split_barrel_FMN-bd"/>
</dbReference>
<keyword evidence="5" id="KW-0285">Flavoprotein</keyword>
<dbReference type="UniPathway" id="UPA01068">
    <property type="reaction ID" value="UER00304"/>
</dbReference>
<keyword evidence="7" id="KW-0560">Oxidoreductase</keyword>
<evidence type="ECO:0000313" key="12">
    <source>
        <dbReference type="Proteomes" id="UP000019335"/>
    </source>
</evidence>
<dbReference type="EMBL" id="AZIL01001061">
    <property type="protein sequence ID" value="EWM25034.1"/>
    <property type="molecule type" value="Genomic_DNA"/>
</dbReference>
<dbReference type="GO" id="GO:0004733">
    <property type="term" value="F:pyridoxamine phosphate oxidase activity"/>
    <property type="evidence" value="ECO:0007669"/>
    <property type="project" value="UniProtKB-EC"/>
</dbReference>
<evidence type="ECO:0000256" key="4">
    <source>
        <dbReference type="ARBA" id="ARBA00012801"/>
    </source>
</evidence>
<keyword evidence="6" id="KW-0288">FMN</keyword>
<reference evidence="11 12" key="1">
    <citation type="journal article" date="2014" name="Mol. Plant">
        <title>Chromosome Scale Genome Assembly and Transcriptome Profiling of Nannochloropsis gaditana in Nitrogen Depletion.</title>
        <authorList>
            <person name="Corteggiani Carpinelli E."/>
            <person name="Telatin A."/>
            <person name="Vitulo N."/>
            <person name="Forcato C."/>
            <person name="D'Angelo M."/>
            <person name="Schiavon R."/>
            <person name="Vezzi A."/>
            <person name="Giacometti G.M."/>
            <person name="Morosinotto T."/>
            <person name="Valle G."/>
        </authorList>
    </citation>
    <scope>NUCLEOTIDE SEQUENCE [LARGE SCALE GENOMIC DNA]</scope>
    <source>
        <strain evidence="11 12">B-31</strain>
    </source>
</reference>
<dbReference type="AlphaFoldDB" id="W7TXG4"/>
<evidence type="ECO:0000256" key="3">
    <source>
        <dbReference type="ARBA" id="ARBA00005037"/>
    </source>
</evidence>
<evidence type="ECO:0000256" key="2">
    <source>
        <dbReference type="ARBA" id="ARBA00004738"/>
    </source>
</evidence>
<dbReference type="Proteomes" id="UP000019335">
    <property type="component" value="Chromosome 12"/>
</dbReference>
<dbReference type="Pfam" id="PF10590">
    <property type="entry name" value="PNP_phzG_C"/>
    <property type="match status" value="1"/>
</dbReference>
<comment type="pathway">
    <text evidence="3">Cofactor metabolism; pyridoxal 5'-phosphate salvage; pyridoxal 5'-phosphate from pyridoxine 5'-phosphate: step 1/1.</text>
</comment>
<dbReference type="PANTHER" id="PTHR10851:SF0">
    <property type="entry name" value="PYRIDOXINE-5'-PHOSPHATE OXIDASE"/>
    <property type="match status" value="1"/>
</dbReference>
<dbReference type="NCBIfam" id="NF004231">
    <property type="entry name" value="PRK05679.1"/>
    <property type="match status" value="1"/>
</dbReference>
<keyword evidence="8" id="KW-0812">Transmembrane</keyword>
<evidence type="ECO:0000313" key="11">
    <source>
        <dbReference type="EMBL" id="EWM25034.1"/>
    </source>
</evidence>
<dbReference type="Gene3D" id="2.30.110.10">
    <property type="entry name" value="Electron Transport, Fmn-binding Protein, Chain A"/>
    <property type="match status" value="1"/>
</dbReference>
<name>W7TXG4_9STRA</name>
<feature type="domain" description="Pyridoxine 5'-phosphate oxidase dimerisation C-terminal" evidence="10">
    <location>
        <begin position="287"/>
        <end position="331"/>
    </location>
</feature>
<dbReference type="InterPro" id="IPR019576">
    <property type="entry name" value="Pyridoxamine_oxidase_dimer_C"/>
</dbReference>
<evidence type="ECO:0000256" key="7">
    <source>
        <dbReference type="ARBA" id="ARBA00023002"/>
    </source>
</evidence>
<sequence length="331" mass="36921">MNGMTHSLIFFPHLFPLQDENLPMRGERRTPVFFFKVNAAATLLIIVCCMLRPTHSYTRRALAFLALPNRSHFCTASLSRSFTSRSMSSVADLRKEYSASGLVEENMPSEPLSVFRQWLDEAVAAQVLEPNAMCLSTVSSDGKPSGRFVLLKGLDDRGFTWFTNYQSRKGHDLAGAPVAPAVTSSAAIPPSSSGSSAPPFAALTFWWGDLERSVRVEGWVERLSEEASQAYFDSRPRGSRIGAWASEQSRPIGSRSDLESQYASVSARFGGEEGNDSAHPIPKPAQWGGFRLVPERVEFWKGRQSRLHDRLMYTLEEDKAGRIWKLTRLQP</sequence>
<protein>
    <recommendedName>
        <fullName evidence="4">pyridoxal 5'-phosphate synthase</fullName>
        <ecNumber evidence="4">1.4.3.5</ecNumber>
    </recommendedName>
</protein>
<comment type="caution">
    <text evidence="11">The sequence shown here is derived from an EMBL/GenBank/DDBJ whole genome shotgun (WGS) entry which is preliminary data.</text>
</comment>